<protein>
    <submittedName>
        <fullName evidence="3">Outer membrane beta-barrel protein</fullName>
    </submittedName>
</protein>
<sequence>MAPARLSASQVTMPRVRPVLTRSGPRPAAGFRLLSASAAALFWAAPAHAQESGLRGAVAETEITGSLLPRAPDQTEIEPIQPFPRYVPVSPGAVADETAAGSDSIFAPDVADDPFADDPPIPSRVPTTARRRVEEARARPQTASERRAAETAENDTLDEDITGTERVDTIDSAEDLVLDEGAGRVEAIEGLDGIKEDNPFAATGIRVGTFIIRPTLEQGVTATSNADASSGGEPATLSETTLRLNAISDWSRHTATIDAYGNFRKTISGDEIDETKGGIDAALVLDLGNDYRARAELGYEAGPESASSPVVIEGTASQPLRQTFNASLGLEKDVGKARFGITGLVEHQTYGDADLSSGGTLSQEDRDFTLGAVVLRGGYEISPALTPFVEAEFGRRQYTMEEDASGFQRSSDRVGARAGLELDLTEKLTGEFSAGWIRETFDDDRLDPLSGPTLNADLAWSPERGTVVNLSAATSVEGTTTAGESGSILHAARLGIEREIRANLTANASVGAGYRDYAESDGHDLILSAEAGATWWLNRYAGLSGRLRHETMDSNLPDREYEANSVFLGLKLQR</sequence>
<feature type="compositionally biased region" description="Acidic residues" evidence="1">
    <location>
        <begin position="152"/>
        <end position="161"/>
    </location>
</feature>
<name>A0AAU8CLD1_9HYPH</name>
<evidence type="ECO:0000256" key="1">
    <source>
        <dbReference type="SAM" id="MobiDB-lite"/>
    </source>
</evidence>
<reference evidence="3" key="1">
    <citation type="submission" date="2024-06" db="EMBL/GenBank/DDBJ databases">
        <title>Mesorhizobium karijinii sp. nov., a symbiont of the iconic Swainsona formosa from arid Australia.</title>
        <authorList>
            <person name="Hill Y.J."/>
            <person name="Watkin E.L.J."/>
            <person name="O'Hara G.W."/>
            <person name="Terpolilli J."/>
            <person name="Tye M.L."/>
            <person name="Kohlmeier M.G."/>
        </authorList>
    </citation>
    <scope>NUCLEOTIDE SEQUENCE</scope>
    <source>
        <strain evidence="3">WSM2240</strain>
    </source>
</reference>
<feature type="signal peptide" evidence="2">
    <location>
        <begin position="1"/>
        <end position="49"/>
    </location>
</feature>
<dbReference type="InterPro" id="IPR018759">
    <property type="entry name" value="BBP2_2"/>
</dbReference>
<accession>A0AAU8CLD1</accession>
<gene>
    <name evidence="3" type="ORF">ABVK50_20870</name>
</gene>
<proteinExistence type="predicted"/>
<feature type="chain" id="PRO_5043919209" evidence="2">
    <location>
        <begin position="50"/>
        <end position="574"/>
    </location>
</feature>
<organism evidence="3">
    <name type="scientific">Mesorhizobium sp. WSM2240</name>
    <dbReference type="NCBI Taxonomy" id="3228851"/>
    <lineage>
        <taxon>Bacteria</taxon>
        <taxon>Pseudomonadati</taxon>
        <taxon>Pseudomonadota</taxon>
        <taxon>Alphaproteobacteria</taxon>
        <taxon>Hyphomicrobiales</taxon>
        <taxon>Phyllobacteriaceae</taxon>
        <taxon>Mesorhizobium</taxon>
    </lineage>
</organism>
<feature type="compositionally biased region" description="Basic and acidic residues" evidence="1">
    <location>
        <begin position="131"/>
        <end position="150"/>
    </location>
</feature>
<evidence type="ECO:0000256" key="2">
    <source>
        <dbReference type="SAM" id="SignalP"/>
    </source>
</evidence>
<keyword evidence="2" id="KW-0732">Signal</keyword>
<dbReference type="EMBL" id="CP159253">
    <property type="protein sequence ID" value="XCG47696.1"/>
    <property type="molecule type" value="Genomic_DNA"/>
</dbReference>
<feature type="region of interest" description="Disordered" evidence="1">
    <location>
        <begin position="104"/>
        <end position="161"/>
    </location>
</feature>
<dbReference type="AlphaFoldDB" id="A0AAU8CLD1"/>
<evidence type="ECO:0000313" key="3">
    <source>
        <dbReference type="EMBL" id="XCG47696.1"/>
    </source>
</evidence>
<dbReference type="Pfam" id="PF10082">
    <property type="entry name" value="BBP2_2"/>
    <property type="match status" value="1"/>
</dbReference>